<dbReference type="EMBL" id="CAEZXI010000044">
    <property type="protein sequence ID" value="CAB4683349.1"/>
    <property type="molecule type" value="Genomic_DNA"/>
</dbReference>
<reference evidence="1" key="1">
    <citation type="submission" date="2020-05" db="EMBL/GenBank/DDBJ databases">
        <authorList>
            <person name="Chiriac C."/>
            <person name="Salcher M."/>
            <person name="Ghai R."/>
            <person name="Kavagutti S V."/>
        </authorList>
    </citation>
    <scope>NUCLEOTIDE SEQUENCE</scope>
</reference>
<accession>A0A6J6NB01</accession>
<proteinExistence type="predicted"/>
<sequence length="111" mass="11428">MARTAIGLIAGPDKPPVLPPNLGCIVFKSITIPSKVLINANPSTPAFITDVAISTMSVTSGDNLAIIGSSPPIFLLTLSITALAVSGWQAKTCPRFSTLGQEILTSIALIP</sequence>
<dbReference type="AlphaFoldDB" id="A0A6J6NB01"/>
<gene>
    <name evidence="1" type="ORF">UFOPK2362_00555</name>
</gene>
<protein>
    <submittedName>
        <fullName evidence="1">Unannotated protein</fullName>
    </submittedName>
</protein>
<organism evidence="1">
    <name type="scientific">freshwater metagenome</name>
    <dbReference type="NCBI Taxonomy" id="449393"/>
    <lineage>
        <taxon>unclassified sequences</taxon>
        <taxon>metagenomes</taxon>
        <taxon>ecological metagenomes</taxon>
    </lineage>
</organism>
<name>A0A6J6NB01_9ZZZZ</name>
<evidence type="ECO:0000313" key="1">
    <source>
        <dbReference type="EMBL" id="CAB4683349.1"/>
    </source>
</evidence>